<dbReference type="PIRSF" id="PIRSF036432">
    <property type="entry name" value="Diphthine_synth"/>
    <property type="match status" value="1"/>
</dbReference>
<feature type="binding site" evidence="9">
    <location>
        <position position="166"/>
    </location>
    <ligand>
        <name>S-adenosyl-L-methionine</name>
        <dbReference type="ChEBI" id="CHEBI:59789"/>
    </ligand>
</feature>
<dbReference type="GO" id="GO:0141133">
    <property type="term" value="F:diphthine methyl ester synthase activity"/>
    <property type="evidence" value="ECO:0007669"/>
    <property type="project" value="UniProtKB-EC"/>
</dbReference>
<feature type="binding site" evidence="9">
    <location>
        <position position="10"/>
    </location>
    <ligand>
        <name>S-adenosyl-L-methionine</name>
        <dbReference type="ChEBI" id="CHEBI:59789"/>
    </ligand>
</feature>
<sequence>MVFYLIGLGLGNVEDITVKGLNAVRKCKRVHLEAYTSILCYGLEKKQLEEFYGREVIEADRTMVEQNSDEILNGADVDDVAMLVVGDPFGATTHADLVLRAKQRNIPVQVIHNASIMNAVGCCGLQLYNFGETVSIVMWLDGWEPDSYYDKIANNVSKGYHTLCLLDIKTKEQSVENMMRPKNLRAGAVPELCGSLSTIDYDSRTTESRRREADLYGRNESCRSGQSRMGGSEDMGPPLHCLIIPGHTHPLEDDMLATFAPS</sequence>
<evidence type="ECO:0000256" key="7">
    <source>
        <dbReference type="ARBA" id="ARBA00022691"/>
    </source>
</evidence>
<feature type="binding site" evidence="9">
    <location>
        <position position="87"/>
    </location>
    <ligand>
        <name>S-adenosyl-L-methionine</name>
        <dbReference type="ChEBI" id="CHEBI:59789"/>
    </ligand>
</feature>
<dbReference type="GO" id="GO:0032259">
    <property type="term" value="P:methylation"/>
    <property type="evidence" value="ECO:0007669"/>
    <property type="project" value="UniProtKB-KW"/>
</dbReference>
<evidence type="ECO:0000313" key="12">
    <source>
        <dbReference type="EMBL" id="CAJ0559610.1"/>
    </source>
</evidence>
<dbReference type="Proteomes" id="UP001177023">
    <property type="component" value="Unassembled WGS sequence"/>
</dbReference>
<keyword evidence="13" id="KW-1185">Reference proteome</keyword>
<evidence type="ECO:0000256" key="5">
    <source>
        <dbReference type="ARBA" id="ARBA00022603"/>
    </source>
</evidence>
<comment type="caution">
    <text evidence="12">The sequence shown here is derived from an EMBL/GenBank/DDBJ whole genome shotgun (WGS) entry which is preliminary data.</text>
</comment>
<keyword evidence="7 9" id="KW-0949">S-adenosyl-L-methionine</keyword>
<accession>A0AA36C6X0</accession>
<dbReference type="InterPro" id="IPR014776">
    <property type="entry name" value="4pyrrole_Mease_sub2"/>
</dbReference>
<protein>
    <recommendedName>
        <fullName evidence="4">diphthine methyl ester synthase</fullName>
        <ecNumber evidence="4">2.1.1.314</ecNumber>
    </recommendedName>
</protein>
<dbReference type="AlphaFoldDB" id="A0AA36C6X0"/>
<evidence type="ECO:0000256" key="3">
    <source>
        <dbReference type="ARBA" id="ARBA00006729"/>
    </source>
</evidence>
<feature type="non-terminal residue" evidence="12">
    <location>
        <position position="262"/>
    </location>
</feature>
<organism evidence="12 13">
    <name type="scientific">Mesorhabditis spiculigera</name>
    <dbReference type="NCBI Taxonomy" id="96644"/>
    <lineage>
        <taxon>Eukaryota</taxon>
        <taxon>Metazoa</taxon>
        <taxon>Ecdysozoa</taxon>
        <taxon>Nematoda</taxon>
        <taxon>Chromadorea</taxon>
        <taxon>Rhabditida</taxon>
        <taxon>Rhabditina</taxon>
        <taxon>Rhabditomorpha</taxon>
        <taxon>Rhabditoidea</taxon>
        <taxon>Rhabditidae</taxon>
        <taxon>Mesorhabditinae</taxon>
        <taxon>Mesorhabditis</taxon>
    </lineage>
</organism>
<evidence type="ECO:0000256" key="4">
    <source>
        <dbReference type="ARBA" id="ARBA00011927"/>
    </source>
</evidence>
<keyword evidence="5" id="KW-0489">Methyltransferase</keyword>
<reference evidence="12" key="1">
    <citation type="submission" date="2023-06" db="EMBL/GenBank/DDBJ databases">
        <authorList>
            <person name="Delattre M."/>
        </authorList>
    </citation>
    <scope>NUCLEOTIDE SEQUENCE</scope>
    <source>
        <strain evidence="12">AF72</strain>
    </source>
</reference>
<dbReference type="Gene3D" id="3.30.950.10">
    <property type="entry name" value="Methyltransferase, Cobalt-precorrin-4 Transmethylase, Domain 2"/>
    <property type="match status" value="1"/>
</dbReference>
<comment type="function">
    <text evidence="1">S-adenosyl-L-methionine-dependent methyltransferase that catalyzes four methylations of the modified target histidine residue in translation elongation factor 2 (EF-2), to form an intermediate called diphthine methyl ester. The four successive methylation reactions represent the second step of diphthamide biosynthesis.</text>
</comment>
<dbReference type="EMBL" id="CATQJA010000367">
    <property type="protein sequence ID" value="CAJ0559610.1"/>
    <property type="molecule type" value="Genomic_DNA"/>
</dbReference>
<dbReference type="NCBIfam" id="TIGR00522">
    <property type="entry name" value="dph5"/>
    <property type="match status" value="1"/>
</dbReference>
<dbReference type="InterPro" id="IPR014777">
    <property type="entry name" value="4pyrrole_Mease_sub1"/>
</dbReference>
<feature type="binding site" evidence="9">
    <location>
        <position position="90"/>
    </location>
    <ligand>
        <name>S-adenosyl-L-methionine</name>
        <dbReference type="ChEBI" id="CHEBI:59789"/>
    </ligand>
</feature>
<dbReference type="CDD" id="cd11647">
    <property type="entry name" value="DHP5_DphB"/>
    <property type="match status" value="1"/>
</dbReference>
<gene>
    <name evidence="12" type="ORF">MSPICULIGERA_LOCUS1322</name>
</gene>
<evidence type="ECO:0000256" key="9">
    <source>
        <dbReference type="PIRSR" id="PIRSR036432-1"/>
    </source>
</evidence>
<comment type="catalytic activity">
    <reaction evidence="8">
        <text>2-[(3S)-amino-3-carboxypropyl]-L-histidyl-[translation elongation factor 2] + 4 S-adenosyl-L-methionine = diphthine methyl ester-[translation elongation factor 2] + 4 S-adenosyl-L-homocysteine + 3 H(+)</text>
        <dbReference type="Rhea" id="RHEA:42652"/>
        <dbReference type="Rhea" id="RHEA-COMP:9749"/>
        <dbReference type="Rhea" id="RHEA-COMP:10173"/>
        <dbReference type="ChEBI" id="CHEBI:15378"/>
        <dbReference type="ChEBI" id="CHEBI:57856"/>
        <dbReference type="ChEBI" id="CHEBI:59789"/>
        <dbReference type="ChEBI" id="CHEBI:73995"/>
        <dbReference type="ChEBI" id="CHEBI:79005"/>
        <dbReference type="EC" id="2.1.1.314"/>
    </reaction>
</comment>
<evidence type="ECO:0000256" key="6">
    <source>
        <dbReference type="ARBA" id="ARBA00022679"/>
    </source>
</evidence>
<feature type="binding site" evidence="9">
    <location>
        <begin position="115"/>
        <end position="116"/>
    </location>
    <ligand>
        <name>S-adenosyl-L-methionine</name>
        <dbReference type="ChEBI" id="CHEBI:59789"/>
    </ligand>
</feature>
<dbReference type="SUPFAM" id="SSF53790">
    <property type="entry name" value="Tetrapyrrole methylase"/>
    <property type="match status" value="1"/>
</dbReference>
<dbReference type="InterPro" id="IPR000878">
    <property type="entry name" value="4pyrrol_Mease"/>
</dbReference>
<comment type="pathway">
    <text evidence="2">Protein modification; peptidyl-diphthamide biosynthesis.</text>
</comment>
<dbReference type="GO" id="GO:0017183">
    <property type="term" value="P:protein histidyl modification to diphthamide"/>
    <property type="evidence" value="ECO:0007669"/>
    <property type="project" value="InterPro"/>
</dbReference>
<evidence type="ECO:0000313" key="13">
    <source>
        <dbReference type="Proteomes" id="UP001177023"/>
    </source>
</evidence>
<dbReference type="FunFam" id="3.40.1010.10:FF:000004">
    <property type="entry name" value="Putative diphthine synthase"/>
    <property type="match status" value="1"/>
</dbReference>
<evidence type="ECO:0000256" key="2">
    <source>
        <dbReference type="ARBA" id="ARBA00005156"/>
    </source>
</evidence>
<dbReference type="EC" id="2.1.1.314" evidence="4"/>
<evidence type="ECO:0000256" key="1">
    <source>
        <dbReference type="ARBA" id="ARBA00004006"/>
    </source>
</evidence>
<feature type="compositionally biased region" description="Basic and acidic residues" evidence="10">
    <location>
        <begin position="204"/>
        <end position="221"/>
    </location>
</feature>
<keyword evidence="6" id="KW-0808">Transferase</keyword>
<comment type="similarity">
    <text evidence="3">Belongs to the diphthine synthase family.</text>
</comment>
<dbReference type="Pfam" id="PF00590">
    <property type="entry name" value="TP_methylase"/>
    <property type="match status" value="1"/>
</dbReference>
<dbReference type="PANTHER" id="PTHR10882:SF0">
    <property type="entry name" value="DIPHTHINE METHYL ESTER SYNTHASE"/>
    <property type="match status" value="1"/>
</dbReference>
<evidence type="ECO:0000256" key="10">
    <source>
        <dbReference type="SAM" id="MobiDB-lite"/>
    </source>
</evidence>
<evidence type="ECO:0000259" key="11">
    <source>
        <dbReference type="Pfam" id="PF00590"/>
    </source>
</evidence>
<dbReference type="Gene3D" id="3.40.1010.10">
    <property type="entry name" value="Cobalt-precorrin-4 Transmethylase, Domain 1"/>
    <property type="match status" value="1"/>
</dbReference>
<evidence type="ECO:0000256" key="8">
    <source>
        <dbReference type="ARBA" id="ARBA00048752"/>
    </source>
</evidence>
<dbReference type="InterPro" id="IPR035996">
    <property type="entry name" value="4pyrrol_Methylase_sf"/>
</dbReference>
<feature type="region of interest" description="Disordered" evidence="10">
    <location>
        <begin position="204"/>
        <end position="236"/>
    </location>
</feature>
<proteinExistence type="inferred from homology"/>
<dbReference type="PANTHER" id="PTHR10882">
    <property type="entry name" value="DIPHTHINE SYNTHASE"/>
    <property type="match status" value="1"/>
</dbReference>
<dbReference type="InterPro" id="IPR004551">
    <property type="entry name" value="Dphthn_synthase"/>
</dbReference>
<feature type="domain" description="Tetrapyrrole methylase" evidence="11">
    <location>
        <begin position="3"/>
        <end position="181"/>
    </location>
</feature>
<name>A0AA36C6X0_9BILA</name>